<dbReference type="SUPFAM" id="SSF51445">
    <property type="entry name" value="(Trans)glycosidases"/>
    <property type="match status" value="1"/>
</dbReference>
<evidence type="ECO:0000313" key="4">
    <source>
        <dbReference type="EMBL" id="KAF9448328.1"/>
    </source>
</evidence>
<feature type="region of interest" description="Disordered" evidence="1">
    <location>
        <begin position="28"/>
        <end position="108"/>
    </location>
</feature>
<feature type="chain" id="PRO_5040513601" evidence="2">
    <location>
        <begin position="27"/>
        <end position="390"/>
    </location>
</feature>
<dbReference type="Gene3D" id="3.20.20.80">
    <property type="entry name" value="Glycosidases"/>
    <property type="match status" value="1"/>
</dbReference>
<dbReference type="EMBL" id="MU151165">
    <property type="protein sequence ID" value="KAF9448328.1"/>
    <property type="molecule type" value="Genomic_DNA"/>
</dbReference>
<dbReference type="InterPro" id="IPR024655">
    <property type="entry name" value="Asl1_glyco_hydro_catalytic"/>
</dbReference>
<keyword evidence="5" id="KW-1185">Reference proteome</keyword>
<proteinExistence type="predicted"/>
<evidence type="ECO:0000256" key="2">
    <source>
        <dbReference type="SAM" id="SignalP"/>
    </source>
</evidence>
<organism evidence="4 5">
    <name type="scientific">Macrolepiota fuliginosa MF-IS2</name>
    <dbReference type="NCBI Taxonomy" id="1400762"/>
    <lineage>
        <taxon>Eukaryota</taxon>
        <taxon>Fungi</taxon>
        <taxon>Dikarya</taxon>
        <taxon>Basidiomycota</taxon>
        <taxon>Agaricomycotina</taxon>
        <taxon>Agaricomycetes</taxon>
        <taxon>Agaricomycetidae</taxon>
        <taxon>Agaricales</taxon>
        <taxon>Agaricineae</taxon>
        <taxon>Agaricaceae</taxon>
        <taxon>Macrolepiota</taxon>
    </lineage>
</organism>
<reference evidence="4" key="1">
    <citation type="submission" date="2020-11" db="EMBL/GenBank/DDBJ databases">
        <authorList>
            <consortium name="DOE Joint Genome Institute"/>
            <person name="Ahrendt S."/>
            <person name="Riley R."/>
            <person name="Andreopoulos W."/>
            <person name="Labutti K."/>
            <person name="Pangilinan J."/>
            <person name="Ruiz-Duenas F.J."/>
            <person name="Barrasa J.M."/>
            <person name="Sanchez-Garcia M."/>
            <person name="Camarero S."/>
            <person name="Miyauchi S."/>
            <person name="Serrano A."/>
            <person name="Linde D."/>
            <person name="Babiker R."/>
            <person name="Drula E."/>
            <person name="Ayuso-Fernandez I."/>
            <person name="Pacheco R."/>
            <person name="Padilla G."/>
            <person name="Ferreira P."/>
            <person name="Barriuso J."/>
            <person name="Kellner H."/>
            <person name="Castanera R."/>
            <person name="Alfaro M."/>
            <person name="Ramirez L."/>
            <person name="Pisabarro A.G."/>
            <person name="Kuo A."/>
            <person name="Tritt A."/>
            <person name="Lipzen A."/>
            <person name="He G."/>
            <person name="Yan M."/>
            <person name="Ng V."/>
            <person name="Cullen D."/>
            <person name="Martin F."/>
            <person name="Rosso M.-N."/>
            <person name="Henrissat B."/>
            <person name="Hibbett D."/>
            <person name="Martinez A.T."/>
            <person name="Grigoriev I.V."/>
        </authorList>
    </citation>
    <scope>NUCLEOTIDE SEQUENCE</scope>
    <source>
        <strain evidence="4">MF-IS2</strain>
    </source>
</reference>
<comment type="caution">
    <text evidence="4">The sequence shown here is derived from an EMBL/GenBank/DDBJ whole genome shotgun (WGS) entry which is preliminary data.</text>
</comment>
<dbReference type="PANTHER" id="PTHR34154:SF14">
    <property type="entry name" value="ASL1-LIKE GLYCOSYL HYDROLASE CATALYTIC DOMAIN-CONTAINING PROTEIN"/>
    <property type="match status" value="1"/>
</dbReference>
<feature type="compositionally biased region" description="Polar residues" evidence="1">
    <location>
        <begin position="68"/>
        <end position="81"/>
    </location>
</feature>
<name>A0A9P6C4K0_9AGAR</name>
<evidence type="ECO:0000259" key="3">
    <source>
        <dbReference type="Pfam" id="PF11790"/>
    </source>
</evidence>
<feature type="compositionally biased region" description="Low complexity" evidence="1">
    <location>
        <begin position="87"/>
        <end position="108"/>
    </location>
</feature>
<dbReference type="GO" id="GO:0016787">
    <property type="term" value="F:hydrolase activity"/>
    <property type="evidence" value="ECO:0007669"/>
    <property type="project" value="UniProtKB-KW"/>
</dbReference>
<keyword evidence="4" id="KW-0378">Hydrolase</keyword>
<dbReference type="GO" id="GO:0009277">
    <property type="term" value="C:fungal-type cell wall"/>
    <property type="evidence" value="ECO:0007669"/>
    <property type="project" value="TreeGrafter"/>
</dbReference>
<dbReference type="GO" id="GO:0071966">
    <property type="term" value="P:fungal-type cell wall polysaccharide metabolic process"/>
    <property type="evidence" value="ECO:0007669"/>
    <property type="project" value="TreeGrafter"/>
</dbReference>
<dbReference type="Proteomes" id="UP000807342">
    <property type="component" value="Unassembled WGS sequence"/>
</dbReference>
<dbReference type="PANTHER" id="PTHR34154">
    <property type="entry name" value="ALKALI-SENSITIVE LINKAGE PROTEIN 1"/>
    <property type="match status" value="1"/>
</dbReference>
<dbReference type="AlphaFoldDB" id="A0A9P6C4K0"/>
<dbReference type="Pfam" id="PF11790">
    <property type="entry name" value="Glyco_hydro_cc"/>
    <property type="match status" value="1"/>
</dbReference>
<keyword evidence="2" id="KW-0732">Signal</keyword>
<evidence type="ECO:0000256" key="1">
    <source>
        <dbReference type="SAM" id="MobiDB-lite"/>
    </source>
</evidence>
<feature type="domain" description="Asl1-like glycosyl hydrolase catalytic" evidence="3">
    <location>
        <begin position="142"/>
        <end position="382"/>
    </location>
</feature>
<sequence>MSAFKQSFVTFVAFIVLVSMAGPTLAVPAGQHQSPSRVAHVNRRNLCRPRPSSASQKPTPSGAPYPANATTHIPQAQSTSIPYAGAPSSSLEIPTTTETTPQPSTSLTSSAFSSFNTLTTSSSSAFIPNGMKAGVAGGDAYNILQSHIGWWYDWSANPSKPGKPIAVPMLWGSGGVDSIDAKRLAQFKQLSSSSSHPQFALGYEEPDCASGGGSSSVSVDQGVREWEGLMAPLKKRGTKIGSPSMCKQADETWLEAFSKKINTPWDFTAIHVNKDNLDGVKEDIVRRPIQDKPTTTNRIEQDHYWSTYGKPIWVTEFACVNDRNTFQPCTNQQEIDAFIQQVVDYFEHDSRVYAYAFSNGEGLGNVWPMMQNGVFSESGKAYLAAISKYH</sequence>
<protein>
    <submittedName>
        <fullName evidence="4">Glycoside hydrolase family 128 protein</fullName>
    </submittedName>
</protein>
<feature type="signal peptide" evidence="2">
    <location>
        <begin position="1"/>
        <end position="26"/>
    </location>
</feature>
<accession>A0A9P6C4K0</accession>
<dbReference type="InterPro" id="IPR017853">
    <property type="entry name" value="GH"/>
</dbReference>
<dbReference type="InterPro" id="IPR053183">
    <property type="entry name" value="ASL1"/>
</dbReference>
<gene>
    <name evidence="4" type="ORF">P691DRAFT_781170</name>
</gene>
<dbReference type="OrthoDB" id="5959761at2759"/>
<evidence type="ECO:0000313" key="5">
    <source>
        <dbReference type="Proteomes" id="UP000807342"/>
    </source>
</evidence>